<name>A0ABW1VAL5_9BACL</name>
<keyword evidence="5 9" id="KW-0812">Transmembrane</keyword>
<evidence type="ECO:0000256" key="3">
    <source>
        <dbReference type="ARBA" id="ARBA00022448"/>
    </source>
</evidence>
<sequence length="452" mass="48997">MNNTTISSKDTVVIGLMLFALFFGAGNLVFPAMLGQSAGTESWYANLGFLITGVGLPLLAVIAFSFSGKQDLLSLASRVHPIFGIIYTTVLYLTIGPLFAMPRTGSVSYEIGIKPYLSEQSGQLPLLIFSILFFLVTCLFSLNPSKMIDIVGKWLTPLLILFISILSIAAILKPMGTFQQPVASYEQHAFFNGIQEGYLTMDTLAAFVFGIIVINALKERGAHTRKQLMLVGFKSTIISATILAIIYTVLTYIGASSVEQLGHLANGGEVLAKVSNYYFGTFGGIILGIIVLLACLTTSIGLTTSCSSYLHKLTPKVSYKTYAILLSIVSTTLANVGLNQLIEFSVPVLSILYPLSVIMIFLTFLHPLFKGKRSVYGFSLALTFVISFIQGLADSNLKLAYVSNAILYVHERFSEMLPLYTIGLGWIIPGVVGAAIGLIWPASKRHTEDITS</sequence>
<evidence type="ECO:0000313" key="10">
    <source>
        <dbReference type="EMBL" id="MFC6335233.1"/>
    </source>
</evidence>
<feature type="transmembrane region" description="Helical" evidence="9">
    <location>
        <begin position="198"/>
        <end position="217"/>
    </location>
</feature>
<dbReference type="PANTHER" id="PTHR30588">
    <property type="entry name" value="BRANCHED-CHAIN AMINO ACID TRANSPORT SYSTEM 2 CARRIER PROTEIN"/>
    <property type="match status" value="1"/>
</dbReference>
<feature type="transmembrane region" description="Helical" evidence="9">
    <location>
        <begin position="322"/>
        <end position="342"/>
    </location>
</feature>
<comment type="caution">
    <text evidence="10">The sequence shown here is derived from an EMBL/GenBank/DDBJ whole genome shotgun (WGS) entry which is preliminary data.</text>
</comment>
<dbReference type="RefSeq" id="WP_379238568.1">
    <property type="nucleotide sequence ID" value="NZ_JBHSTE010000016.1"/>
</dbReference>
<organism evidence="10 11">
    <name type="scientific">Paenibacillus septentrionalis</name>
    <dbReference type="NCBI Taxonomy" id="429342"/>
    <lineage>
        <taxon>Bacteria</taxon>
        <taxon>Bacillati</taxon>
        <taxon>Bacillota</taxon>
        <taxon>Bacilli</taxon>
        <taxon>Bacillales</taxon>
        <taxon>Paenibacillaceae</taxon>
        <taxon>Paenibacillus</taxon>
    </lineage>
</organism>
<feature type="transmembrane region" description="Helical" evidence="9">
    <location>
        <begin position="154"/>
        <end position="172"/>
    </location>
</feature>
<feature type="transmembrane region" description="Helical" evidence="9">
    <location>
        <begin position="277"/>
        <end position="302"/>
    </location>
</feature>
<protein>
    <recommendedName>
        <fullName evidence="9">Branched-chain amino acid transport system carrier protein</fullName>
    </recommendedName>
</protein>
<feature type="transmembrane region" description="Helical" evidence="9">
    <location>
        <begin position="417"/>
        <end position="440"/>
    </location>
</feature>
<feature type="transmembrane region" description="Helical" evidence="9">
    <location>
        <begin position="79"/>
        <end position="100"/>
    </location>
</feature>
<keyword evidence="6 9" id="KW-0029">Amino-acid transport</keyword>
<evidence type="ECO:0000313" key="11">
    <source>
        <dbReference type="Proteomes" id="UP001596233"/>
    </source>
</evidence>
<evidence type="ECO:0000256" key="8">
    <source>
        <dbReference type="ARBA" id="ARBA00023136"/>
    </source>
</evidence>
<keyword evidence="11" id="KW-1185">Reference proteome</keyword>
<gene>
    <name evidence="10" type="primary">brnQ</name>
    <name evidence="10" type="ORF">ACFP56_21630</name>
</gene>
<feature type="transmembrane region" description="Helical" evidence="9">
    <location>
        <begin position="12"/>
        <end position="31"/>
    </location>
</feature>
<feature type="transmembrane region" description="Helical" evidence="9">
    <location>
        <begin position="237"/>
        <end position="257"/>
    </location>
</feature>
<evidence type="ECO:0000256" key="2">
    <source>
        <dbReference type="ARBA" id="ARBA00008540"/>
    </source>
</evidence>
<dbReference type="Pfam" id="PF05525">
    <property type="entry name" value="Branch_AA_trans"/>
    <property type="match status" value="1"/>
</dbReference>
<accession>A0ABW1VAL5</accession>
<feature type="transmembrane region" description="Helical" evidence="9">
    <location>
        <begin position="43"/>
        <end position="67"/>
    </location>
</feature>
<evidence type="ECO:0000256" key="4">
    <source>
        <dbReference type="ARBA" id="ARBA00022475"/>
    </source>
</evidence>
<dbReference type="Gene3D" id="1.10.4160.10">
    <property type="entry name" value="Hydantoin permease"/>
    <property type="match status" value="1"/>
</dbReference>
<keyword evidence="4" id="KW-1003">Cell membrane</keyword>
<evidence type="ECO:0000256" key="1">
    <source>
        <dbReference type="ARBA" id="ARBA00004651"/>
    </source>
</evidence>
<keyword evidence="3 9" id="KW-0813">Transport</keyword>
<evidence type="ECO:0000256" key="9">
    <source>
        <dbReference type="RuleBase" id="RU362122"/>
    </source>
</evidence>
<evidence type="ECO:0000256" key="6">
    <source>
        <dbReference type="ARBA" id="ARBA00022970"/>
    </source>
</evidence>
<dbReference type="EMBL" id="JBHSTE010000016">
    <property type="protein sequence ID" value="MFC6335233.1"/>
    <property type="molecule type" value="Genomic_DNA"/>
</dbReference>
<keyword evidence="7 9" id="KW-1133">Transmembrane helix</keyword>
<keyword evidence="8 9" id="KW-0472">Membrane</keyword>
<dbReference type="NCBIfam" id="TIGR00796">
    <property type="entry name" value="livcs"/>
    <property type="match status" value="1"/>
</dbReference>
<dbReference type="Proteomes" id="UP001596233">
    <property type="component" value="Unassembled WGS sequence"/>
</dbReference>
<dbReference type="InterPro" id="IPR004685">
    <property type="entry name" value="Brnchd-chn_aa_trnsp_Livcs"/>
</dbReference>
<proteinExistence type="inferred from homology"/>
<feature type="transmembrane region" description="Helical" evidence="9">
    <location>
        <begin position="375"/>
        <end position="393"/>
    </location>
</feature>
<reference evidence="11" key="1">
    <citation type="journal article" date="2019" name="Int. J. Syst. Evol. Microbiol.">
        <title>The Global Catalogue of Microorganisms (GCM) 10K type strain sequencing project: providing services to taxonomists for standard genome sequencing and annotation.</title>
        <authorList>
            <consortium name="The Broad Institute Genomics Platform"/>
            <consortium name="The Broad Institute Genome Sequencing Center for Infectious Disease"/>
            <person name="Wu L."/>
            <person name="Ma J."/>
        </authorList>
    </citation>
    <scope>NUCLEOTIDE SEQUENCE [LARGE SCALE GENOMIC DNA]</scope>
    <source>
        <strain evidence="11">PCU 280</strain>
    </source>
</reference>
<dbReference type="PANTHER" id="PTHR30588:SF0">
    <property type="entry name" value="BRANCHED-CHAIN AMINO ACID PERMEASE BRNQ"/>
    <property type="match status" value="1"/>
</dbReference>
<comment type="subcellular location">
    <subcellularLocation>
        <location evidence="1 9">Cell membrane</location>
        <topology evidence="1 9">Multi-pass membrane protein</topology>
    </subcellularLocation>
</comment>
<comment type="similarity">
    <text evidence="2 9">Belongs to the branched chain amino acid transporter family.</text>
</comment>
<evidence type="ECO:0000256" key="5">
    <source>
        <dbReference type="ARBA" id="ARBA00022692"/>
    </source>
</evidence>
<comment type="function">
    <text evidence="9">Component of the transport system for branched-chain amino acids.</text>
</comment>
<evidence type="ECO:0000256" key="7">
    <source>
        <dbReference type="ARBA" id="ARBA00022989"/>
    </source>
</evidence>
<feature type="transmembrane region" description="Helical" evidence="9">
    <location>
        <begin position="124"/>
        <end position="142"/>
    </location>
</feature>
<feature type="transmembrane region" description="Helical" evidence="9">
    <location>
        <begin position="348"/>
        <end position="368"/>
    </location>
</feature>